<dbReference type="GO" id="GO:0009036">
    <property type="term" value="F:type II site-specific deoxyribonuclease activity"/>
    <property type="evidence" value="ECO:0007669"/>
    <property type="project" value="InterPro"/>
</dbReference>
<dbReference type="Proteomes" id="UP000003781">
    <property type="component" value="Unassembled WGS sequence"/>
</dbReference>
<reference evidence="2 3" key="1">
    <citation type="submission" date="2007-03" db="EMBL/GenBank/DDBJ databases">
        <authorList>
            <person name="Stal L."/>
            <person name="Ferriera S."/>
            <person name="Johnson J."/>
            <person name="Kravitz S."/>
            <person name="Beeson K."/>
            <person name="Sutton G."/>
            <person name="Rogers Y.-H."/>
            <person name="Friedman R."/>
            <person name="Frazier M."/>
            <person name="Venter J.C."/>
        </authorList>
    </citation>
    <scope>NUCLEOTIDE SEQUENCE [LARGE SCALE GENOMIC DNA]</scope>
    <source>
        <strain evidence="2 3">CCY0110</strain>
    </source>
</reference>
<dbReference type="InterPro" id="IPR007637">
    <property type="entry name" value="Restrct_endonuc_II_DpnII-like"/>
</dbReference>
<dbReference type="RefSeq" id="WP_008276868.1">
    <property type="nucleotide sequence ID" value="NZ_AAXW01000032.1"/>
</dbReference>
<evidence type="ECO:0000259" key="1">
    <source>
        <dbReference type="Pfam" id="PF04556"/>
    </source>
</evidence>
<protein>
    <submittedName>
        <fullName evidence="2">NAD(P)H-quinone oxidoreductase subunit H</fullName>
    </submittedName>
</protein>
<dbReference type="Pfam" id="PF04556">
    <property type="entry name" value="DpnII"/>
    <property type="match status" value="1"/>
</dbReference>
<organism evidence="2 3">
    <name type="scientific">Crocosphaera chwakensis CCY0110</name>
    <dbReference type="NCBI Taxonomy" id="391612"/>
    <lineage>
        <taxon>Bacteria</taxon>
        <taxon>Bacillati</taxon>
        <taxon>Cyanobacteriota</taxon>
        <taxon>Cyanophyceae</taxon>
        <taxon>Oscillatoriophycideae</taxon>
        <taxon>Chroococcales</taxon>
        <taxon>Aphanothecaceae</taxon>
        <taxon>Crocosphaera</taxon>
        <taxon>Crocosphaera chwakensis</taxon>
    </lineage>
</organism>
<comment type="caution">
    <text evidence="2">The sequence shown here is derived from an EMBL/GenBank/DDBJ whole genome shotgun (WGS) entry which is preliminary data.</text>
</comment>
<feature type="domain" description="Restriction endonuclease type II DpnII-like" evidence="1">
    <location>
        <begin position="31"/>
        <end position="65"/>
    </location>
</feature>
<sequence length="77" mass="8746">MIILSIISNHPFLNEIILLIGKKLIVIIRDTNVKGWLTAKKPLYDAFNTIDYILNLNMVQLGILEALIVEKNIITDV</sequence>
<keyword evidence="3" id="KW-1185">Reference proteome</keyword>
<gene>
    <name evidence="2" type="ORF">CY0110_20630</name>
</gene>
<evidence type="ECO:0000313" key="3">
    <source>
        <dbReference type="Proteomes" id="UP000003781"/>
    </source>
</evidence>
<dbReference type="AlphaFoldDB" id="A3IU13"/>
<name>A3IU13_9CHRO</name>
<dbReference type="GO" id="GO:0003677">
    <property type="term" value="F:DNA binding"/>
    <property type="evidence" value="ECO:0007669"/>
    <property type="project" value="InterPro"/>
</dbReference>
<proteinExistence type="predicted"/>
<dbReference type="GO" id="GO:0009307">
    <property type="term" value="P:DNA restriction-modification system"/>
    <property type="evidence" value="ECO:0007669"/>
    <property type="project" value="InterPro"/>
</dbReference>
<dbReference type="EMBL" id="AAXW01000032">
    <property type="protein sequence ID" value="EAZ89987.1"/>
    <property type="molecule type" value="Genomic_DNA"/>
</dbReference>
<accession>A3IU13</accession>
<evidence type="ECO:0000313" key="2">
    <source>
        <dbReference type="EMBL" id="EAZ89987.1"/>
    </source>
</evidence>